<sequence length="169" mass="17020">MTTTPASAHSPAGSAETTELVEIAEVAETTELAAPTEVGQTAAPTEVVDPATFAEPTTQPFASPSAEPGPAEPTTQSGPATPSAQPGPTARVVNGVWTASHQPEPQAPRTLRPSTLSWGVLLVSIGVITLLIGLGVRINLATAGISVLVALGVLLLGLALLPQHGSERS</sequence>
<proteinExistence type="predicted"/>
<evidence type="ECO:0000313" key="4">
    <source>
        <dbReference type="Proteomes" id="UP000594637"/>
    </source>
</evidence>
<reference evidence="3 4" key="1">
    <citation type="submission" date="2020-11" db="EMBL/GenBank/DDBJ databases">
        <title>Actinomyces sp. ZJ750.</title>
        <authorList>
            <person name="Zhou J."/>
        </authorList>
    </citation>
    <scope>NUCLEOTIDE SEQUENCE [LARGE SCALE GENOMIC DNA]</scope>
    <source>
        <strain evidence="3 4">ZJ750</strain>
    </source>
</reference>
<keyword evidence="2" id="KW-0812">Transmembrane</keyword>
<name>A0A7T0LJF2_9ACTO</name>
<evidence type="ECO:0000256" key="1">
    <source>
        <dbReference type="SAM" id="MobiDB-lite"/>
    </source>
</evidence>
<keyword evidence="2" id="KW-1133">Transmembrane helix</keyword>
<dbReference type="EMBL" id="CP063989">
    <property type="protein sequence ID" value="QPL04867.1"/>
    <property type="molecule type" value="Genomic_DNA"/>
</dbReference>
<feature type="transmembrane region" description="Helical" evidence="2">
    <location>
        <begin position="140"/>
        <end position="161"/>
    </location>
</feature>
<keyword evidence="2" id="KW-0472">Membrane</keyword>
<organism evidence="3 4">
    <name type="scientific">Actinomyces respiraculi</name>
    <dbReference type="NCBI Taxonomy" id="2744574"/>
    <lineage>
        <taxon>Bacteria</taxon>
        <taxon>Bacillati</taxon>
        <taxon>Actinomycetota</taxon>
        <taxon>Actinomycetes</taxon>
        <taxon>Actinomycetales</taxon>
        <taxon>Actinomycetaceae</taxon>
        <taxon>Actinomyces</taxon>
    </lineage>
</organism>
<dbReference type="Proteomes" id="UP000594637">
    <property type="component" value="Chromosome"/>
</dbReference>
<feature type="compositionally biased region" description="Low complexity" evidence="1">
    <location>
        <begin position="60"/>
        <end position="73"/>
    </location>
</feature>
<protein>
    <submittedName>
        <fullName evidence="3">Uncharacterized protein</fullName>
    </submittedName>
</protein>
<keyword evidence="4" id="KW-1185">Reference proteome</keyword>
<dbReference type="RefSeq" id="WP_166855856.1">
    <property type="nucleotide sequence ID" value="NZ_CP063989.1"/>
</dbReference>
<dbReference type="KEGG" id="arep:ID810_08945"/>
<feature type="region of interest" description="Disordered" evidence="1">
    <location>
        <begin position="55"/>
        <end position="90"/>
    </location>
</feature>
<evidence type="ECO:0000256" key="2">
    <source>
        <dbReference type="SAM" id="Phobius"/>
    </source>
</evidence>
<gene>
    <name evidence="3" type="ORF">ID810_08945</name>
</gene>
<evidence type="ECO:0000313" key="3">
    <source>
        <dbReference type="EMBL" id="QPL04867.1"/>
    </source>
</evidence>
<feature type="transmembrane region" description="Helical" evidence="2">
    <location>
        <begin position="116"/>
        <end position="134"/>
    </location>
</feature>
<feature type="region of interest" description="Disordered" evidence="1">
    <location>
        <begin position="1"/>
        <end position="43"/>
    </location>
</feature>
<accession>A0A7T0LJF2</accession>
<feature type="compositionally biased region" description="Polar residues" evidence="1">
    <location>
        <begin position="74"/>
        <end position="86"/>
    </location>
</feature>
<dbReference type="AlphaFoldDB" id="A0A7T0LJF2"/>